<dbReference type="Proteomes" id="UP000218765">
    <property type="component" value="Chromosome"/>
</dbReference>
<proteinExistence type="inferred from homology"/>
<dbReference type="InterPro" id="IPR036868">
    <property type="entry name" value="TusA-like_sf"/>
</dbReference>
<keyword evidence="4" id="KW-1185">Reference proteome</keyword>
<dbReference type="CDD" id="cd00291">
    <property type="entry name" value="SirA_YedF_YeeD"/>
    <property type="match status" value="1"/>
</dbReference>
<dbReference type="Gene3D" id="3.30.110.40">
    <property type="entry name" value="TusA-like domain"/>
    <property type="match status" value="1"/>
</dbReference>
<dbReference type="Pfam" id="PF01206">
    <property type="entry name" value="TusA"/>
    <property type="match status" value="1"/>
</dbReference>
<dbReference type="PANTHER" id="PTHR33279">
    <property type="entry name" value="SULFUR CARRIER PROTEIN YEDF-RELATED"/>
    <property type="match status" value="1"/>
</dbReference>
<gene>
    <name evidence="3" type="ORF">FOKN1_0011</name>
</gene>
<evidence type="ECO:0000256" key="1">
    <source>
        <dbReference type="ARBA" id="ARBA00008984"/>
    </source>
</evidence>
<reference evidence="3 4" key="1">
    <citation type="submission" date="2017-05" db="EMBL/GenBank/DDBJ databases">
        <title>Thiocyanate degradation by Thiohalobacter thiocyanaticus FOKN1.</title>
        <authorList>
            <person name="Oshiki M."/>
            <person name="Fukushima T."/>
            <person name="Kawano S."/>
            <person name="Nakagawa J."/>
        </authorList>
    </citation>
    <scope>NUCLEOTIDE SEQUENCE [LARGE SCALE GENOMIC DNA]</scope>
    <source>
        <strain evidence="3 4">FOKN1</strain>
    </source>
</reference>
<dbReference type="SUPFAM" id="SSF64307">
    <property type="entry name" value="SirA-like"/>
    <property type="match status" value="1"/>
</dbReference>
<evidence type="ECO:0000313" key="3">
    <source>
        <dbReference type="EMBL" id="BAZ92416.1"/>
    </source>
</evidence>
<dbReference type="InterPro" id="IPR001455">
    <property type="entry name" value="TusA-like"/>
</dbReference>
<dbReference type="PANTHER" id="PTHR33279:SF6">
    <property type="entry name" value="SULFUR CARRIER PROTEIN YEDF-RELATED"/>
    <property type="match status" value="1"/>
</dbReference>
<dbReference type="KEGG" id="ttc:FOKN1_0011"/>
<dbReference type="PROSITE" id="PS01148">
    <property type="entry name" value="UPF0033"/>
    <property type="match status" value="1"/>
</dbReference>
<sequence>MSPIRQSGRTVTLSGYGSLHVNVQIDCLGAVCPRPQLLCMRALDHMQPGEVLELVVDNPSTAEAIPAMDMTLGSTHLITVRDDGCWRIYVRKGAMDAEN</sequence>
<organism evidence="3 4">
    <name type="scientific">Thiohalobacter thiocyanaticus</name>
    <dbReference type="NCBI Taxonomy" id="585455"/>
    <lineage>
        <taxon>Bacteria</taxon>
        <taxon>Pseudomonadati</taxon>
        <taxon>Pseudomonadota</taxon>
        <taxon>Gammaproteobacteria</taxon>
        <taxon>Thiohalobacterales</taxon>
        <taxon>Thiohalobacteraceae</taxon>
        <taxon>Thiohalobacter</taxon>
    </lineage>
</organism>
<accession>A0A1Z4VLE3</accession>
<comment type="similarity">
    <text evidence="1">Belongs to the sulfur carrier protein TusA family.</text>
</comment>
<protein>
    <submittedName>
        <fullName evidence="3">SirA family protein</fullName>
    </submittedName>
</protein>
<dbReference type="AlphaFoldDB" id="A0A1Z4VLE3"/>
<feature type="domain" description="UPF0033" evidence="2">
    <location>
        <begin position="25"/>
        <end position="49"/>
    </location>
</feature>
<evidence type="ECO:0000259" key="2">
    <source>
        <dbReference type="PROSITE" id="PS01148"/>
    </source>
</evidence>
<evidence type="ECO:0000313" key="4">
    <source>
        <dbReference type="Proteomes" id="UP000218765"/>
    </source>
</evidence>
<name>A0A1Z4VLE3_9GAMM</name>
<dbReference type="EMBL" id="AP018052">
    <property type="protein sequence ID" value="BAZ92416.1"/>
    <property type="molecule type" value="Genomic_DNA"/>
</dbReference>